<reference evidence="1" key="1">
    <citation type="submission" date="2013-07" db="EMBL/GenBank/DDBJ databases">
        <title>Transcriptome sequencing and developmental regulation of gene expression in Anopheles aquasalis.</title>
        <authorList>
            <consortium name="Brazilian Malaria Network (MCT/CNPq/MS/SCTIE/DECIT/PRONEX 555648/2009-5) and Research Network on Bioactive Molecules from Arthropod Vectors (NAP-MOBIARVE"/>
            <consortium name="University of Sao Paulo)"/>
            <person name="Marinotti O."/>
            <person name="Ribeiro J.M.C."/>
            <person name="Costa-da-Silva A.L."/>
            <person name="Silva M.C.P."/>
            <person name="Lopes A.R."/>
            <person name="Barros M.S."/>
            <person name="Sa-Nunes A."/>
            <person name="Konjin B.B."/>
            <person name="Carvalho E."/>
            <person name="Suesdek L."/>
            <person name="Silva-Neto M.A.C."/>
            <person name="Capurro M.L."/>
        </authorList>
    </citation>
    <scope>NUCLEOTIDE SEQUENCE</scope>
    <source>
        <tissue evidence="1">Whole body</tissue>
    </source>
</reference>
<organism evidence="1">
    <name type="scientific">Anopheles aquasalis</name>
    <name type="common">Malaria mosquito</name>
    <dbReference type="NCBI Taxonomy" id="42839"/>
    <lineage>
        <taxon>Eukaryota</taxon>
        <taxon>Metazoa</taxon>
        <taxon>Ecdysozoa</taxon>
        <taxon>Arthropoda</taxon>
        <taxon>Hexapoda</taxon>
        <taxon>Insecta</taxon>
        <taxon>Pterygota</taxon>
        <taxon>Neoptera</taxon>
        <taxon>Endopterygota</taxon>
        <taxon>Diptera</taxon>
        <taxon>Nematocera</taxon>
        <taxon>Culicoidea</taxon>
        <taxon>Culicidae</taxon>
        <taxon>Anophelinae</taxon>
        <taxon>Anopheles</taxon>
    </lineage>
</organism>
<name>T1DQU6_ANOAQ</name>
<dbReference type="AlphaFoldDB" id="T1DQU6"/>
<evidence type="ECO:0000313" key="1">
    <source>
        <dbReference type="EMBL" id="JAA99336.1"/>
    </source>
</evidence>
<protein>
    <submittedName>
        <fullName evidence="1">Putative secreted protein</fullName>
    </submittedName>
</protein>
<dbReference type="EMBL" id="GAMD01002254">
    <property type="protein sequence ID" value="JAA99336.1"/>
    <property type="molecule type" value="mRNA"/>
</dbReference>
<sequence length="93" mass="10428">MFRFLGVLGSFLIHAYCSSYVFLLASVCVAAHPNHQGMWLVHLASEYLKASQSYEIDSKVQCGMGRRDAMDIQTPQPLPAPQTKRRILRGFIG</sequence>
<proteinExistence type="evidence at transcript level"/>
<accession>T1DQU6</accession>